<feature type="region of interest" description="Disordered" evidence="1">
    <location>
        <begin position="1"/>
        <end position="32"/>
    </location>
</feature>
<dbReference type="EMBL" id="JASPKY010000032">
    <property type="protein sequence ID" value="KAK9747258.1"/>
    <property type="molecule type" value="Genomic_DNA"/>
</dbReference>
<protein>
    <submittedName>
        <fullName evidence="2">Uncharacterized protein</fullName>
    </submittedName>
</protein>
<gene>
    <name evidence="2" type="ORF">QE152_g5409</name>
</gene>
<keyword evidence="3" id="KW-1185">Reference proteome</keyword>
<dbReference type="Pfam" id="PF15479">
    <property type="entry name" value="DUF4639"/>
    <property type="match status" value="1"/>
</dbReference>
<comment type="caution">
    <text evidence="2">The sequence shown here is derived from an EMBL/GenBank/DDBJ whole genome shotgun (WGS) entry which is preliminary data.</text>
</comment>
<evidence type="ECO:0000313" key="3">
    <source>
        <dbReference type="Proteomes" id="UP001458880"/>
    </source>
</evidence>
<accession>A0AAW1MMP6</accession>
<evidence type="ECO:0000256" key="1">
    <source>
        <dbReference type="SAM" id="MobiDB-lite"/>
    </source>
</evidence>
<sequence length="310" mass="34633">MLSPGGSKIRSGSVTTKTSEVSSRSKRREPTPVDFLTSNMTSYKIVQNTSYKIVQNQEILCDILFVLEEIVNKALDTCYSNDIKKKTVLFMVRCAYQAMLQLLDLNFYVHDPGKNDFSSDPDWIPDELPAPSPPDSWAAFNVPFVTCEKTETVQESPSKIISQERSTLEMVSVATDYSLPGSLISAEPYGSHSLSDYSECLMGPNVSEELLPESLAEEEESMEDISSEKSLFTKIATLDTDIDTSGLYGDFKRRDTLKLPKLPKICQEIKAKPTEMKVSAFIFPPLRADTILQKNTASSKNEKRKSFSKS</sequence>
<dbReference type="AlphaFoldDB" id="A0AAW1MMP6"/>
<proteinExistence type="predicted"/>
<feature type="compositionally biased region" description="Polar residues" evidence="1">
    <location>
        <begin position="10"/>
        <end position="22"/>
    </location>
</feature>
<dbReference type="InterPro" id="IPR028042">
    <property type="entry name" value="DUF4639"/>
</dbReference>
<dbReference type="Proteomes" id="UP001458880">
    <property type="component" value="Unassembled WGS sequence"/>
</dbReference>
<organism evidence="2 3">
    <name type="scientific">Popillia japonica</name>
    <name type="common">Japanese beetle</name>
    <dbReference type="NCBI Taxonomy" id="7064"/>
    <lineage>
        <taxon>Eukaryota</taxon>
        <taxon>Metazoa</taxon>
        <taxon>Ecdysozoa</taxon>
        <taxon>Arthropoda</taxon>
        <taxon>Hexapoda</taxon>
        <taxon>Insecta</taxon>
        <taxon>Pterygota</taxon>
        <taxon>Neoptera</taxon>
        <taxon>Endopterygota</taxon>
        <taxon>Coleoptera</taxon>
        <taxon>Polyphaga</taxon>
        <taxon>Scarabaeiformia</taxon>
        <taxon>Scarabaeidae</taxon>
        <taxon>Rutelinae</taxon>
        <taxon>Popillia</taxon>
    </lineage>
</organism>
<dbReference type="PANTHER" id="PTHR34438">
    <property type="entry name" value="SI:DKEY-97L20.6"/>
    <property type="match status" value="1"/>
</dbReference>
<dbReference type="PANTHER" id="PTHR34438:SF1">
    <property type="entry name" value="CHROMOSOME 2 OPEN READING FRAME 81"/>
    <property type="match status" value="1"/>
</dbReference>
<name>A0AAW1MMP6_POPJA</name>
<reference evidence="2 3" key="1">
    <citation type="journal article" date="2024" name="BMC Genomics">
        <title>De novo assembly and annotation of Popillia japonica's genome with initial clues to its potential as an invasive pest.</title>
        <authorList>
            <person name="Cucini C."/>
            <person name="Boschi S."/>
            <person name="Funari R."/>
            <person name="Cardaioli E."/>
            <person name="Iannotti N."/>
            <person name="Marturano G."/>
            <person name="Paoli F."/>
            <person name="Bruttini M."/>
            <person name="Carapelli A."/>
            <person name="Frati F."/>
            <person name="Nardi F."/>
        </authorList>
    </citation>
    <scope>NUCLEOTIDE SEQUENCE [LARGE SCALE GENOMIC DNA]</scope>
    <source>
        <strain evidence="2">DMR45628</strain>
    </source>
</reference>
<evidence type="ECO:0000313" key="2">
    <source>
        <dbReference type="EMBL" id="KAK9747258.1"/>
    </source>
</evidence>